<dbReference type="OrthoDB" id="2586411at2"/>
<organism evidence="2 3">
    <name type="scientific">Paenibacillus typhae</name>
    <dbReference type="NCBI Taxonomy" id="1174501"/>
    <lineage>
        <taxon>Bacteria</taxon>
        <taxon>Bacillati</taxon>
        <taxon>Bacillota</taxon>
        <taxon>Bacilli</taxon>
        <taxon>Bacillales</taxon>
        <taxon>Paenibacillaceae</taxon>
        <taxon>Paenibacillus</taxon>
    </lineage>
</organism>
<keyword evidence="1" id="KW-0472">Membrane</keyword>
<evidence type="ECO:0008006" key="4">
    <source>
        <dbReference type="Google" id="ProtNLM"/>
    </source>
</evidence>
<reference evidence="3" key="1">
    <citation type="submission" date="2016-10" db="EMBL/GenBank/DDBJ databases">
        <authorList>
            <person name="Varghese N."/>
            <person name="Submissions S."/>
        </authorList>
    </citation>
    <scope>NUCLEOTIDE SEQUENCE [LARGE SCALE GENOMIC DNA]</scope>
    <source>
        <strain evidence="3">CGMCC 1.11012</strain>
    </source>
</reference>
<accession>A0A1G9BEW1</accession>
<dbReference type="AlphaFoldDB" id="A0A1G9BEW1"/>
<keyword evidence="1" id="KW-0812">Transmembrane</keyword>
<keyword evidence="1" id="KW-1133">Transmembrane helix</keyword>
<protein>
    <recommendedName>
        <fullName evidence="4">DUF3153 domain-containing protein</fullName>
    </recommendedName>
</protein>
<dbReference type="STRING" id="1174501.SAMN05216192_14015"/>
<evidence type="ECO:0000313" key="2">
    <source>
        <dbReference type="EMBL" id="SDK38062.1"/>
    </source>
</evidence>
<proteinExistence type="predicted"/>
<gene>
    <name evidence="2" type="ORF">SAMN05216192_14015</name>
</gene>
<evidence type="ECO:0000256" key="1">
    <source>
        <dbReference type="SAM" id="Phobius"/>
    </source>
</evidence>
<feature type="transmembrane region" description="Helical" evidence="1">
    <location>
        <begin position="218"/>
        <end position="240"/>
    </location>
</feature>
<dbReference type="EMBL" id="FNDX01000040">
    <property type="protein sequence ID" value="SDK38062.1"/>
    <property type="molecule type" value="Genomic_DNA"/>
</dbReference>
<keyword evidence="3" id="KW-1185">Reference proteome</keyword>
<dbReference type="PROSITE" id="PS51257">
    <property type="entry name" value="PROKAR_LIPOPROTEIN"/>
    <property type="match status" value="1"/>
</dbReference>
<evidence type="ECO:0000313" key="3">
    <source>
        <dbReference type="Proteomes" id="UP000199050"/>
    </source>
</evidence>
<name>A0A1G9BEW1_9BACL</name>
<dbReference type="RefSeq" id="WP_090718165.1">
    <property type="nucleotide sequence ID" value="NZ_CBCSKY010000083.1"/>
</dbReference>
<sequence>MNKKDGHHAGSFRLKLRISGLIMLLLSALLLGGCASGTAHVTVKKDGSLELAFSMLLSARVESLAGGKLEEVLAHRLAAAGIELDKSQSGSSTEYKFQKTYGSFEELQQNAGSLDIIDTEVAQADKWLYTRYEVTARPKLNAYTDEIIDSIGSLNVPESLVRLMLQNLALNFKLTLPYNLYGPNNADSQEGNTLTWRISMADTEPVRLVVYVPQVQNLAIAGGGLVLVFSAGAVWLVRLIRARKSRQLKQ</sequence>
<dbReference type="Proteomes" id="UP000199050">
    <property type="component" value="Unassembled WGS sequence"/>
</dbReference>